<dbReference type="InterPro" id="IPR007668">
    <property type="entry name" value="RFX1_trans_act"/>
</dbReference>
<accession>A0A7J6DG25</accession>
<evidence type="ECO:0000313" key="4">
    <source>
        <dbReference type="Proteomes" id="UP000579812"/>
    </source>
</evidence>
<sequence>MDHDSRAETFRKTKARPSASIMNLCTSKETLALSNNKERRPFPLATRSQSPLSKRAVLRRVGSNSCPDHPAGSERGIWAVVTMATSGYPAEELPPSQSQGGNVTTASATQQKATSTTTSQFLSDIQSSPGSAPAQTASIIRAQATPPATQKKVVLATPPQGAVTAAQYVAGEIQSSASQAGNGQSAQQYIVVTVTEGSLHSNDSESNSPPAGQTGVPTQVVQQVQTAQRSVVQATTKSQSGQLGVSNLHITPEVPVQHVYPSQFVEGDSTTTILQFVPVVTSSQTPPSTLRPRPLSLTMRRRPPPARRSRPPLALSLCL</sequence>
<keyword evidence="4" id="KW-1185">Reference proteome</keyword>
<feature type="compositionally biased region" description="Low complexity" evidence="1">
    <location>
        <begin position="104"/>
        <end position="120"/>
    </location>
</feature>
<comment type="caution">
    <text evidence="3">The sequence shown here is derived from an EMBL/GenBank/DDBJ whole genome shotgun (WGS) entry which is preliminary data.</text>
</comment>
<dbReference type="Proteomes" id="UP000579812">
    <property type="component" value="Unassembled WGS sequence"/>
</dbReference>
<feature type="region of interest" description="Disordered" evidence="1">
    <location>
        <begin position="282"/>
        <end position="319"/>
    </location>
</feature>
<dbReference type="EMBL" id="JAAMOB010000001">
    <property type="protein sequence ID" value="KAF4118283.1"/>
    <property type="molecule type" value="Genomic_DNA"/>
</dbReference>
<feature type="domain" description="RFX1 transcription activation region" evidence="2">
    <location>
        <begin position="202"/>
        <end position="269"/>
    </location>
</feature>
<dbReference type="GO" id="GO:0003677">
    <property type="term" value="F:DNA binding"/>
    <property type="evidence" value="ECO:0007669"/>
    <property type="project" value="InterPro"/>
</dbReference>
<dbReference type="AlphaFoldDB" id="A0A7J6DG25"/>
<feature type="compositionally biased region" description="Polar residues" evidence="1">
    <location>
        <begin position="197"/>
        <end position="211"/>
    </location>
</feature>
<feature type="compositionally biased region" description="Basic residues" evidence="1">
    <location>
        <begin position="299"/>
        <end position="310"/>
    </location>
</feature>
<evidence type="ECO:0000259" key="2">
    <source>
        <dbReference type="Pfam" id="PF04589"/>
    </source>
</evidence>
<evidence type="ECO:0000313" key="3">
    <source>
        <dbReference type="EMBL" id="KAF4118283.1"/>
    </source>
</evidence>
<feature type="compositionally biased region" description="Low complexity" evidence="1">
    <location>
        <begin position="282"/>
        <end position="298"/>
    </location>
</feature>
<feature type="region of interest" description="Disordered" evidence="1">
    <location>
        <begin position="197"/>
        <end position="216"/>
    </location>
</feature>
<evidence type="ECO:0000256" key="1">
    <source>
        <dbReference type="SAM" id="MobiDB-lite"/>
    </source>
</evidence>
<feature type="region of interest" description="Disordered" evidence="1">
    <location>
        <begin position="31"/>
        <end position="52"/>
    </location>
</feature>
<dbReference type="Pfam" id="PF04589">
    <property type="entry name" value="RFX1_trans_act"/>
    <property type="match status" value="1"/>
</dbReference>
<name>A0A7J6DG25_9TELE</name>
<reference evidence="3 4" key="1">
    <citation type="submission" date="2020-04" db="EMBL/GenBank/DDBJ databases">
        <title>Chromosome-level genome assembly of a cyprinid fish Onychostoma macrolepis by integration of Nanopore Sequencing, Bionano and Hi-C technology.</title>
        <authorList>
            <person name="Wang D."/>
        </authorList>
    </citation>
    <scope>NUCLEOTIDE SEQUENCE [LARGE SCALE GENOMIC DNA]</scope>
    <source>
        <strain evidence="3">SWU-2019</strain>
        <tissue evidence="3">Muscle</tissue>
    </source>
</reference>
<dbReference type="GO" id="GO:0005634">
    <property type="term" value="C:nucleus"/>
    <property type="evidence" value="ECO:0007669"/>
    <property type="project" value="InterPro"/>
</dbReference>
<organism evidence="3 4">
    <name type="scientific">Onychostoma macrolepis</name>
    <dbReference type="NCBI Taxonomy" id="369639"/>
    <lineage>
        <taxon>Eukaryota</taxon>
        <taxon>Metazoa</taxon>
        <taxon>Chordata</taxon>
        <taxon>Craniata</taxon>
        <taxon>Vertebrata</taxon>
        <taxon>Euteleostomi</taxon>
        <taxon>Actinopterygii</taxon>
        <taxon>Neopterygii</taxon>
        <taxon>Teleostei</taxon>
        <taxon>Ostariophysi</taxon>
        <taxon>Cypriniformes</taxon>
        <taxon>Cyprinidae</taxon>
        <taxon>Acrossocheilinae</taxon>
        <taxon>Onychostoma</taxon>
    </lineage>
</organism>
<dbReference type="GO" id="GO:0006355">
    <property type="term" value="P:regulation of DNA-templated transcription"/>
    <property type="evidence" value="ECO:0007669"/>
    <property type="project" value="InterPro"/>
</dbReference>
<feature type="compositionally biased region" description="Polar residues" evidence="1">
    <location>
        <begin position="121"/>
        <end position="136"/>
    </location>
</feature>
<feature type="region of interest" description="Disordered" evidence="1">
    <location>
        <begin position="89"/>
        <end position="136"/>
    </location>
</feature>
<gene>
    <name evidence="3" type="ORF">G5714_000334</name>
</gene>
<protein>
    <recommendedName>
        <fullName evidence="2">RFX1 transcription activation region domain-containing protein</fullName>
    </recommendedName>
</protein>
<proteinExistence type="predicted"/>